<keyword evidence="3 10" id="KW-0808">Transferase</keyword>
<dbReference type="Proteomes" id="UP001060336">
    <property type="component" value="Chromosome"/>
</dbReference>
<gene>
    <name evidence="10 11" type="primary">plsY</name>
    <name evidence="11" type="ORF">NUH88_04335</name>
</gene>
<keyword evidence="1 10" id="KW-1003">Cell membrane</keyword>
<evidence type="ECO:0000313" key="12">
    <source>
        <dbReference type="Proteomes" id="UP001060336"/>
    </source>
</evidence>
<keyword evidence="2 10" id="KW-0444">Lipid biosynthesis</keyword>
<feature type="transmembrane region" description="Helical" evidence="10">
    <location>
        <begin position="12"/>
        <end position="34"/>
    </location>
</feature>
<comment type="caution">
    <text evidence="10">Lacks conserved residue(s) required for the propagation of feature annotation.</text>
</comment>
<dbReference type="EC" id="2.3.1.275" evidence="10"/>
<comment type="pathway">
    <text evidence="10">Lipid metabolism; phospholipid metabolism.</text>
</comment>
<evidence type="ECO:0000256" key="7">
    <source>
        <dbReference type="ARBA" id="ARBA00023136"/>
    </source>
</evidence>
<protein>
    <recommendedName>
        <fullName evidence="10">Glycerol-3-phosphate acyltransferase</fullName>
    </recommendedName>
    <alternativeName>
        <fullName evidence="10">Acyl-PO4 G3P acyltransferase</fullName>
    </alternativeName>
    <alternativeName>
        <fullName evidence="10">Acyl-phosphate--glycerol-3-phosphate acyltransferase</fullName>
    </alternativeName>
    <alternativeName>
        <fullName evidence="10">G3P acyltransferase</fullName>
        <shortName evidence="10">GPAT</shortName>
        <ecNumber evidence="10">2.3.1.275</ecNumber>
    </alternativeName>
    <alternativeName>
        <fullName evidence="10">Lysophosphatidic acid synthase</fullName>
        <shortName evidence="10">LPA synthase</shortName>
    </alternativeName>
</protein>
<evidence type="ECO:0000256" key="2">
    <source>
        <dbReference type="ARBA" id="ARBA00022516"/>
    </source>
</evidence>
<sequence>MPDLLGSFEYTWPFYACALAAYLLGSIPFGLVFTRLAGLGDVRKIGSGSIGATNVLRTGNKLIALATLICDAGKGAAAVLIAARYGPDMAVIAAACSLLGHCFPVWLKFKGGKGVATAFGTLIALSPAVAALAGLTWLAMAVLFRYSSLSALTACLAAPSYMEWLVDRQHAELAAFMAVLIFIRHHANIRRLLKGEESKINLSKKKPAA</sequence>
<dbReference type="PANTHER" id="PTHR30309">
    <property type="entry name" value="INNER MEMBRANE PROTEIN YGIH"/>
    <property type="match status" value="1"/>
</dbReference>
<name>A0A9J7AWV9_9PROT</name>
<dbReference type="SMART" id="SM01207">
    <property type="entry name" value="G3P_acyltransf"/>
    <property type="match status" value="1"/>
</dbReference>
<comment type="similarity">
    <text evidence="10">Belongs to the PlsY family.</text>
</comment>
<evidence type="ECO:0000256" key="5">
    <source>
        <dbReference type="ARBA" id="ARBA00022989"/>
    </source>
</evidence>
<evidence type="ECO:0000256" key="6">
    <source>
        <dbReference type="ARBA" id="ARBA00023098"/>
    </source>
</evidence>
<evidence type="ECO:0000256" key="10">
    <source>
        <dbReference type="HAMAP-Rule" id="MF_01043"/>
    </source>
</evidence>
<organism evidence="11 12">
    <name type="scientific">Nisaea acidiphila</name>
    <dbReference type="NCBI Taxonomy" id="1862145"/>
    <lineage>
        <taxon>Bacteria</taxon>
        <taxon>Pseudomonadati</taxon>
        <taxon>Pseudomonadota</taxon>
        <taxon>Alphaproteobacteria</taxon>
        <taxon>Rhodospirillales</taxon>
        <taxon>Thalassobaculaceae</taxon>
        <taxon>Nisaea</taxon>
    </lineage>
</organism>
<dbReference type="PANTHER" id="PTHR30309:SF0">
    <property type="entry name" value="GLYCEROL-3-PHOSPHATE ACYLTRANSFERASE-RELATED"/>
    <property type="match status" value="1"/>
</dbReference>
<comment type="subcellular location">
    <subcellularLocation>
        <location evidence="10">Cell membrane</location>
        <topology evidence="10">Multi-pass membrane protein</topology>
    </subcellularLocation>
</comment>
<dbReference type="KEGG" id="naci:NUH88_04335"/>
<feature type="transmembrane region" description="Helical" evidence="10">
    <location>
        <begin position="89"/>
        <end position="107"/>
    </location>
</feature>
<keyword evidence="6 10" id="KW-0443">Lipid metabolism</keyword>
<dbReference type="GO" id="GO:0008654">
    <property type="term" value="P:phospholipid biosynthetic process"/>
    <property type="evidence" value="ECO:0007669"/>
    <property type="project" value="UniProtKB-UniRule"/>
</dbReference>
<evidence type="ECO:0000256" key="4">
    <source>
        <dbReference type="ARBA" id="ARBA00022692"/>
    </source>
</evidence>
<keyword evidence="9 10" id="KW-1208">Phospholipid metabolism</keyword>
<keyword evidence="4 10" id="KW-0812">Transmembrane</keyword>
<dbReference type="GO" id="GO:0005886">
    <property type="term" value="C:plasma membrane"/>
    <property type="evidence" value="ECO:0007669"/>
    <property type="project" value="UniProtKB-SubCell"/>
</dbReference>
<keyword evidence="11" id="KW-0012">Acyltransferase</keyword>
<evidence type="ECO:0000256" key="9">
    <source>
        <dbReference type="ARBA" id="ARBA00023264"/>
    </source>
</evidence>
<proteinExistence type="inferred from homology"/>
<dbReference type="GO" id="GO:0043772">
    <property type="term" value="F:acyl-phosphate glycerol-3-phosphate acyltransferase activity"/>
    <property type="evidence" value="ECO:0007669"/>
    <property type="project" value="UniProtKB-UniRule"/>
</dbReference>
<evidence type="ECO:0000256" key="3">
    <source>
        <dbReference type="ARBA" id="ARBA00022679"/>
    </source>
</evidence>
<comment type="catalytic activity">
    <reaction evidence="10">
        <text>an acyl phosphate + sn-glycerol 3-phosphate = a 1-acyl-sn-glycero-3-phosphate + phosphate</text>
        <dbReference type="Rhea" id="RHEA:34075"/>
        <dbReference type="ChEBI" id="CHEBI:43474"/>
        <dbReference type="ChEBI" id="CHEBI:57597"/>
        <dbReference type="ChEBI" id="CHEBI:57970"/>
        <dbReference type="ChEBI" id="CHEBI:59918"/>
        <dbReference type="EC" id="2.3.1.275"/>
    </reaction>
</comment>
<keyword evidence="7 10" id="KW-0472">Membrane</keyword>
<comment type="subunit">
    <text evidence="10">Probably interacts with PlsX.</text>
</comment>
<dbReference type="HAMAP" id="MF_01043">
    <property type="entry name" value="PlsY"/>
    <property type="match status" value="1"/>
</dbReference>
<dbReference type="InterPro" id="IPR003811">
    <property type="entry name" value="G3P_acylTferase_PlsY"/>
</dbReference>
<comment type="function">
    <text evidence="10">Catalyzes the transfer of an acyl group from acyl-phosphate (acyl-PO(4)) to glycerol-3-phosphate (G3P) to form lysophosphatidic acid (LPA). This enzyme utilizes acyl-phosphate as fatty acyl donor, but not acyl-CoA or acyl-ACP.</text>
</comment>
<keyword evidence="12" id="KW-1185">Reference proteome</keyword>
<reference evidence="11" key="1">
    <citation type="submission" date="2022-08" db="EMBL/GenBank/DDBJ databases">
        <title>Nisaea acidiphila sp. nov., isolated from a marine algal debris and emended description of the genus Nisaea Urios et al. 2008.</title>
        <authorList>
            <person name="Kwon K."/>
        </authorList>
    </citation>
    <scope>NUCLEOTIDE SEQUENCE</scope>
    <source>
        <strain evidence="11">MEBiC11861</strain>
    </source>
</reference>
<evidence type="ECO:0000256" key="8">
    <source>
        <dbReference type="ARBA" id="ARBA00023209"/>
    </source>
</evidence>
<dbReference type="NCBIfam" id="TIGR00023">
    <property type="entry name" value="glycerol-3-phosphate 1-O-acyltransferase PlsY"/>
    <property type="match status" value="1"/>
</dbReference>
<dbReference type="Pfam" id="PF02660">
    <property type="entry name" value="G3P_acyltransf"/>
    <property type="match status" value="1"/>
</dbReference>
<dbReference type="RefSeq" id="WP_257770174.1">
    <property type="nucleotide sequence ID" value="NZ_CP102480.1"/>
</dbReference>
<keyword evidence="5 10" id="KW-1133">Transmembrane helix</keyword>
<dbReference type="AlphaFoldDB" id="A0A9J7AWV9"/>
<keyword evidence="8 10" id="KW-0594">Phospholipid biosynthesis</keyword>
<feature type="transmembrane region" description="Helical" evidence="10">
    <location>
        <begin position="119"/>
        <end position="144"/>
    </location>
</feature>
<accession>A0A9J7AWV9</accession>
<dbReference type="EMBL" id="CP102480">
    <property type="protein sequence ID" value="UUX50921.1"/>
    <property type="molecule type" value="Genomic_DNA"/>
</dbReference>
<evidence type="ECO:0000313" key="11">
    <source>
        <dbReference type="EMBL" id="UUX50921.1"/>
    </source>
</evidence>
<evidence type="ECO:0000256" key="1">
    <source>
        <dbReference type="ARBA" id="ARBA00022475"/>
    </source>
</evidence>